<reference evidence="6 7" key="1">
    <citation type="submission" date="2020-03" db="EMBL/GenBank/DDBJ databases">
        <title>Assessment of the enzymatic potential of alkaline-tolerant lipase obtained from Bacillus luteus H11 (technogenic soil) for the bioremediation of saline soils contaminated with petroleum substances.</title>
        <authorList>
            <person name="Kalwasinska A."/>
        </authorList>
    </citation>
    <scope>NUCLEOTIDE SEQUENCE [LARGE SCALE GENOMIC DNA]</scope>
    <source>
        <strain evidence="6 7">H11</strain>
    </source>
</reference>
<dbReference type="GO" id="GO:0031419">
    <property type="term" value="F:cobalamin binding"/>
    <property type="evidence" value="ECO:0007669"/>
    <property type="project" value="InterPro"/>
</dbReference>
<dbReference type="InterPro" id="IPR047057">
    <property type="entry name" value="MerR_fam"/>
</dbReference>
<dbReference type="GO" id="GO:0003677">
    <property type="term" value="F:DNA binding"/>
    <property type="evidence" value="ECO:0007669"/>
    <property type="project" value="UniProtKB-KW"/>
</dbReference>
<name>A0A969PVA7_9BACI</name>
<dbReference type="GO" id="GO:0003700">
    <property type="term" value="F:DNA-binding transcription factor activity"/>
    <property type="evidence" value="ECO:0007669"/>
    <property type="project" value="InterPro"/>
</dbReference>
<evidence type="ECO:0000256" key="1">
    <source>
        <dbReference type="ARBA" id="ARBA00023015"/>
    </source>
</evidence>
<dbReference type="Pfam" id="PF02310">
    <property type="entry name" value="B12-binding"/>
    <property type="match status" value="1"/>
</dbReference>
<keyword evidence="3" id="KW-0804">Transcription</keyword>
<keyword evidence="1" id="KW-0805">Transcription regulation</keyword>
<sequence length="298" mass="33957">MGEPQGKYNIKAVSNLLGIHAGTLRAWERRYNMIEPVRNDAGHRLYTDEHVRILKWIVNKVENGFTIGQAVDLLNKQEEPAFIEHDPRYSNQMDLLKEQLLFELLKFHESKSNELIDRAFSMFSTEKVLIHILGGIMQEVGLKWERGEILTAHEHFVTSLLRTRIGMVFHSLPVNGFLPKVICVCGPDDSHEIGLLIFTYFLKQRGYETIYLGAGIPGEDVKKVVAEVDAKMVVIASTIPAHREKAVKLADDIHQSNLIKVGLGGHAVDQMSRDEKLACREYLIGSSETEWREWLKEN</sequence>
<dbReference type="Proteomes" id="UP000752012">
    <property type="component" value="Unassembled WGS sequence"/>
</dbReference>
<dbReference type="CDD" id="cd01104">
    <property type="entry name" value="HTH_MlrA-CarA"/>
    <property type="match status" value="1"/>
</dbReference>
<organism evidence="6 7">
    <name type="scientific">Alkalicoccus luteus</name>
    <dbReference type="NCBI Taxonomy" id="1237094"/>
    <lineage>
        <taxon>Bacteria</taxon>
        <taxon>Bacillati</taxon>
        <taxon>Bacillota</taxon>
        <taxon>Bacilli</taxon>
        <taxon>Bacillales</taxon>
        <taxon>Bacillaceae</taxon>
        <taxon>Alkalicoccus</taxon>
    </lineage>
</organism>
<evidence type="ECO:0000256" key="3">
    <source>
        <dbReference type="ARBA" id="ARBA00023163"/>
    </source>
</evidence>
<dbReference type="Pfam" id="PF13411">
    <property type="entry name" value="MerR_1"/>
    <property type="match status" value="1"/>
</dbReference>
<accession>A0A969PVA7</accession>
<evidence type="ECO:0000313" key="7">
    <source>
        <dbReference type="Proteomes" id="UP000752012"/>
    </source>
</evidence>
<keyword evidence="2" id="KW-0238">DNA-binding</keyword>
<dbReference type="PROSITE" id="PS51332">
    <property type="entry name" value="B12_BINDING"/>
    <property type="match status" value="1"/>
</dbReference>
<dbReference type="Gene3D" id="1.10.1660.10">
    <property type="match status" value="1"/>
</dbReference>
<dbReference type="AlphaFoldDB" id="A0A969PVA7"/>
<dbReference type="InterPro" id="IPR036594">
    <property type="entry name" value="Meth_synthase_dom"/>
</dbReference>
<dbReference type="SUPFAM" id="SSF52242">
    <property type="entry name" value="Cobalamin (vitamin B12)-binding domain"/>
    <property type="match status" value="1"/>
</dbReference>
<dbReference type="Gene3D" id="1.10.1240.10">
    <property type="entry name" value="Methionine synthase domain"/>
    <property type="match status" value="1"/>
</dbReference>
<evidence type="ECO:0000259" key="5">
    <source>
        <dbReference type="PROSITE" id="PS51332"/>
    </source>
</evidence>
<dbReference type="PANTHER" id="PTHR30204">
    <property type="entry name" value="REDOX-CYCLING DRUG-SENSING TRANSCRIPTIONAL ACTIVATOR SOXR"/>
    <property type="match status" value="1"/>
</dbReference>
<protein>
    <submittedName>
        <fullName evidence="6">MerR family transcriptional regulator</fullName>
    </submittedName>
</protein>
<dbReference type="EMBL" id="JAATHJ010000017">
    <property type="protein sequence ID" value="NJP38164.1"/>
    <property type="molecule type" value="Genomic_DNA"/>
</dbReference>
<dbReference type="PROSITE" id="PS50937">
    <property type="entry name" value="HTH_MERR_2"/>
    <property type="match status" value="1"/>
</dbReference>
<dbReference type="SUPFAM" id="SSF46955">
    <property type="entry name" value="Putative DNA-binding domain"/>
    <property type="match status" value="1"/>
</dbReference>
<dbReference type="SMART" id="SM00422">
    <property type="entry name" value="HTH_MERR"/>
    <property type="match status" value="1"/>
</dbReference>
<dbReference type="Gene3D" id="3.40.50.280">
    <property type="entry name" value="Cobalamin-binding domain"/>
    <property type="match status" value="1"/>
</dbReference>
<dbReference type="Pfam" id="PF02607">
    <property type="entry name" value="B12-binding_2"/>
    <property type="match status" value="1"/>
</dbReference>
<feature type="domain" description="HTH merR-type" evidence="4">
    <location>
        <begin position="7"/>
        <end position="73"/>
    </location>
</feature>
<dbReference type="InterPro" id="IPR009061">
    <property type="entry name" value="DNA-bd_dom_put_sf"/>
</dbReference>
<dbReference type="PANTHER" id="PTHR30204:SF67">
    <property type="entry name" value="HTH-TYPE TRANSCRIPTIONAL REGULATOR MLRA-RELATED"/>
    <property type="match status" value="1"/>
</dbReference>
<gene>
    <name evidence="6" type="ORF">HCN83_11275</name>
</gene>
<dbReference type="CDD" id="cd02065">
    <property type="entry name" value="B12-binding_like"/>
    <property type="match status" value="1"/>
</dbReference>
<keyword evidence="7" id="KW-1185">Reference proteome</keyword>
<dbReference type="InterPro" id="IPR036724">
    <property type="entry name" value="Cobalamin-bd_sf"/>
</dbReference>
<comment type="caution">
    <text evidence="6">The sequence shown here is derived from an EMBL/GenBank/DDBJ whole genome shotgun (WGS) entry which is preliminary data.</text>
</comment>
<dbReference type="InterPro" id="IPR000551">
    <property type="entry name" value="MerR-type_HTH_dom"/>
</dbReference>
<evidence type="ECO:0000313" key="6">
    <source>
        <dbReference type="EMBL" id="NJP38164.1"/>
    </source>
</evidence>
<proteinExistence type="predicted"/>
<dbReference type="GO" id="GO:0046872">
    <property type="term" value="F:metal ion binding"/>
    <property type="evidence" value="ECO:0007669"/>
    <property type="project" value="InterPro"/>
</dbReference>
<feature type="domain" description="B12-binding" evidence="5">
    <location>
        <begin position="178"/>
        <end position="298"/>
    </location>
</feature>
<dbReference type="InterPro" id="IPR006158">
    <property type="entry name" value="Cobalamin-bd"/>
</dbReference>
<dbReference type="InterPro" id="IPR003759">
    <property type="entry name" value="Cbl-bd_cap"/>
</dbReference>
<evidence type="ECO:0000256" key="2">
    <source>
        <dbReference type="ARBA" id="ARBA00023125"/>
    </source>
</evidence>
<evidence type="ECO:0000259" key="4">
    <source>
        <dbReference type="PROSITE" id="PS50937"/>
    </source>
</evidence>